<evidence type="ECO:0000313" key="6">
    <source>
        <dbReference type="Proteomes" id="UP000694414"/>
    </source>
</evidence>
<sequence>MSEIRFSNLTWDQLITLDQVLDEIIPIHGRGNFPTLEVKPKDIIHVVKDQLIEQGIIVKDSRLNGSTASYILASHNGISYKDLDIILGVELLSDQEFQVVKDTVLGCLLDFLPKGVKKEKITLKTMKEAYVQKMVKICNKHDRWSLISLSNNTGKNVELKFVNSLRRQFQFSVDSFQIILDPILDFYSDKNAKLTKESYPIIVAESMYGDFQEAMIHLQYKLISTRKPEEIRGGGLLKYSNLLVHDFKPACEAEIKTLERYMCSRFFIDFPDVTEQQKKIESYLRNHFIGEEKSKYDYLMTLRRVVDESTVCLMGHERRQTLNMITIMALKALGEQNILPNTDNVTCFYQPAPYFAAEGGYPTYYVTSGPPAIFFHPYYPVHFHVPNGMV</sequence>
<dbReference type="GO" id="GO:0003723">
    <property type="term" value="F:RNA binding"/>
    <property type="evidence" value="ECO:0007669"/>
    <property type="project" value="TreeGrafter"/>
</dbReference>
<evidence type="ECO:0000256" key="4">
    <source>
        <dbReference type="ARBA" id="ARBA00047933"/>
    </source>
</evidence>
<reference evidence="5" key="1">
    <citation type="submission" date="2025-08" db="UniProtKB">
        <authorList>
            <consortium name="Ensembl"/>
        </authorList>
    </citation>
    <scope>IDENTIFICATION</scope>
</reference>
<dbReference type="PANTHER" id="PTHR12974:SF30">
    <property type="entry name" value="TERMINAL NUCLEOTIDYLTRANSFERASE 5D"/>
    <property type="match status" value="1"/>
</dbReference>
<gene>
    <name evidence="5" type="primary">TENT5D</name>
</gene>
<dbReference type="Ensembl" id="ENSPSMT00000041262.1">
    <property type="protein sequence ID" value="ENSPSMP00000035812.1"/>
    <property type="gene ID" value="ENSPSMG00000024651.1"/>
</dbReference>
<dbReference type="InterPro" id="IPR012937">
    <property type="entry name" value="TET5"/>
</dbReference>
<accession>A0A8C9AN22</accession>
<evidence type="ECO:0000256" key="2">
    <source>
        <dbReference type="ARBA" id="ARBA00012388"/>
    </source>
</evidence>
<dbReference type="PANTHER" id="PTHR12974">
    <property type="entry name" value="PRION-LIKE- Q/N-RICH -DOMAIN-BEARING PROTEIN PROTEIN 44"/>
    <property type="match status" value="1"/>
</dbReference>
<dbReference type="SMART" id="SM01153">
    <property type="entry name" value="DUF1693"/>
    <property type="match status" value="1"/>
</dbReference>
<dbReference type="Proteomes" id="UP000694414">
    <property type="component" value="Unplaced"/>
</dbReference>
<comment type="similarity">
    <text evidence="1">Belongs to the TENT family.</text>
</comment>
<dbReference type="GO" id="GO:0048255">
    <property type="term" value="P:mRNA stabilization"/>
    <property type="evidence" value="ECO:0007669"/>
    <property type="project" value="TreeGrafter"/>
</dbReference>
<evidence type="ECO:0000256" key="3">
    <source>
        <dbReference type="ARBA" id="ARBA00022679"/>
    </source>
</evidence>
<dbReference type="EC" id="2.7.7.19" evidence="2"/>
<dbReference type="AlphaFoldDB" id="A0A8C9AN22"/>
<dbReference type="Pfam" id="PF07984">
    <property type="entry name" value="NTP_transf_7"/>
    <property type="match status" value="1"/>
</dbReference>
<name>A0A8C9AN22_PROSS</name>
<dbReference type="GeneTree" id="ENSGT00940000162488"/>
<keyword evidence="6" id="KW-1185">Reference proteome</keyword>
<evidence type="ECO:0000313" key="5">
    <source>
        <dbReference type="Ensembl" id="ENSPSMP00000035812.1"/>
    </source>
</evidence>
<reference evidence="5" key="2">
    <citation type="submission" date="2025-09" db="UniProtKB">
        <authorList>
            <consortium name="Ensembl"/>
        </authorList>
    </citation>
    <scope>IDENTIFICATION</scope>
</reference>
<dbReference type="GO" id="GO:1990817">
    <property type="term" value="F:poly(A) RNA polymerase activity"/>
    <property type="evidence" value="ECO:0007669"/>
    <property type="project" value="UniProtKB-EC"/>
</dbReference>
<evidence type="ECO:0000256" key="1">
    <source>
        <dbReference type="ARBA" id="ARBA00007631"/>
    </source>
</evidence>
<proteinExistence type="inferred from homology"/>
<comment type="catalytic activity">
    <reaction evidence="4">
        <text>RNA(n) + ATP = RNA(n)-3'-adenine ribonucleotide + diphosphate</text>
        <dbReference type="Rhea" id="RHEA:11332"/>
        <dbReference type="Rhea" id="RHEA-COMP:14527"/>
        <dbReference type="Rhea" id="RHEA-COMP:17347"/>
        <dbReference type="ChEBI" id="CHEBI:30616"/>
        <dbReference type="ChEBI" id="CHEBI:33019"/>
        <dbReference type="ChEBI" id="CHEBI:140395"/>
        <dbReference type="ChEBI" id="CHEBI:173115"/>
        <dbReference type="EC" id="2.7.7.19"/>
    </reaction>
    <physiologicalReaction direction="left-to-right" evidence="4">
        <dbReference type="Rhea" id="RHEA:11333"/>
    </physiologicalReaction>
</comment>
<organism evidence="5 6">
    <name type="scientific">Prolemur simus</name>
    <name type="common">Greater bamboo lemur</name>
    <name type="synonym">Hapalemur simus</name>
    <dbReference type="NCBI Taxonomy" id="1328070"/>
    <lineage>
        <taxon>Eukaryota</taxon>
        <taxon>Metazoa</taxon>
        <taxon>Chordata</taxon>
        <taxon>Craniata</taxon>
        <taxon>Vertebrata</taxon>
        <taxon>Euteleostomi</taxon>
        <taxon>Mammalia</taxon>
        <taxon>Eutheria</taxon>
        <taxon>Euarchontoglires</taxon>
        <taxon>Primates</taxon>
        <taxon>Strepsirrhini</taxon>
        <taxon>Lemuriformes</taxon>
        <taxon>Lemuridae</taxon>
        <taxon>Prolemur</taxon>
    </lineage>
</organism>
<protein>
    <recommendedName>
        <fullName evidence="2">polynucleotide adenylyltransferase</fullName>
        <ecNumber evidence="2">2.7.7.19</ecNumber>
    </recommendedName>
</protein>
<keyword evidence="3" id="KW-0808">Transferase</keyword>